<evidence type="ECO:0000256" key="2">
    <source>
        <dbReference type="ARBA" id="ARBA00022450"/>
    </source>
</evidence>
<dbReference type="InterPro" id="IPR045851">
    <property type="entry name" value="AMP-bd_C_sf"/>
</dbReference>
<dbReference type="PROSITE" id="PS50075">
    <property type="entry name" value="CARRIER"/>
    <property type="match status" value="2"/>
</dbReference>
<reference evidence="5 6" key="1">
    <citation type="submission" date="2013-02" db="EMBL/GenBank/DDBJ databases">
        <title>Whole genome shotgun sequence of Gordonia paraffinivorans NBRC 108238.</title>
        <authorList>
            <person name="Isaki-Nakamura S."/>
            <person name="Hosoyama A."/>
            <person name="Tsuchikane K."/>
            <person name="Ando Y."/>
            <person name="Baba S."/>
            <person name="Ohji S."/>
            <person name="Hamada M."/>
            <person name="Tamura T."/>
            <person name="Yamazoe A."/>
            <person name="Yamazaki S."/>
            <person name="Fujita N."/>
        </authorList>
    </citation>
    <scope>NUCLEOTIDE SEQUENCE [LARGE SCALE GENOMIC DNA]</scope>
    <source>
        <strain evidence="5 6">NBRC 108238</strain>
    </source>
</reference>
<sequence>MASADNRDSAYVVGDTEVLPLTAAQRGMWFAETLSPDYSVNIAQYVDIRHEPDGLDIDLLERCCVDVGKSMEFAFVRLTEVDGVPMQFVDLDFDQHVDILDFRGEPDPAGAAMAWMQAEYRKPVDLIEDQLIVISLLRVADDRTFWYNRAHHIIIDGYAALAIMRRTVDRYNALRCGEEPSDKAPAGMAEIVAFEDAYQKSRRRETDRQYWLSRVADLPERVTLSRHAGTAPLSFDNVVAGGVLPLAQQKRLEALAGELRSSLAVLMTAAFGAFLSRMTGSDDIVMTLPVTGRTTAKIKISGGMVSNVLPIRLRDVSGATGRELVAAAQLELTGALRHQRYRSEDIRRDAGLDANSVSFGPTINMVFFDDKVTIDGTSMDYRILSSGILEDLLINLYQRSPDAPLMVDLHGNPHLYSQAELDTHHRRFLTFVERLFVDIDTPVDAIPLLLPGEESELTRFERGPRQEWERGRVGDHTLLDLFSARVAEFPNRVAIADDQRELTYREFGERVRCLSSFLLASGLRHGDKVAVVLDRSIEQVVAVYAVLMAGGAYVPVDPDQPEDRRRLILDTACPTIIIDRHLLDHVSAAADAMPSPPVATDTVDPRSAAYVIFTSGSTGVPKGVQVSHRAVVNRLAWMQEHYRIDSSDAVLYKTPITFDVSVWELFWPLQVGARLVVARAGGHRDPGYLRDVIVKQSVTTLHFVPSMLDVFVEAAEADEPVIPSTVRRVFTSGEALPSTLATYVVERSDADLINLYGPTEAAVDVTEYRVAGGEAPVPIGRPVPNTDMYVLDPRLRRVPVGVVGELFLAGTQIADGYLARGGLTSERFVADPFGNGTRMYRTGDLVRWAASGALEYLGRVDFQVKIRGQRVELGEIESVLLAEGSVSAAVAVVRTDAGGAAVVAYVKARDSETPTQVVIDRQMRAARNHLPGHMVPSAIVVLEAFPVNASGKLDRKALPAPVTSDSEEREYIPPRTPVEVQLAGTIGDVLGVEQVGMRDNIFALGADSLTAARLSSRLRKEYSRAVTLSDIFNCTDVGHLASLIERAAELEPRPHLRRVRRPEVIPVSYAQARLWFINRMDPSAGTYNMPGAVRMRGALDVDALRAAVRDVVVRHEPLRTRFPSIDGEPIQEILDVDDIDPFVALNVVTTTETELKDALTAQAAAGFDLVAQAPFRAALFQTNNDNVLMVVLHHIVGDGASLQPLIVDLLTAYGARADGVEPAWEPLPIQYADFAVWQREVLGSPDDETSRLRRELDYWSGQLAGQPDLLVLPTDRPRPQIPTGRGGYVDVELTPDQVARIRSLAGRYGVTTFTVLHAALAALLARLGDTDDVSIGTAVAGRDEPELAGLVGMFVNTVVLRTKLGPEDTVADLLERAHRTRTGALEHSQVPFEMVVDEVSPSRSRSHSPLFQVGFTLHRDASALLAQQGELEVLDIRVPSAKYDLAVSATESAGFGRERLALEFSYATDLFDRSTVESWAHMLIRLLDQMAASPSSALGRFDILPGDEVRRLIAAPSGRRPVLFSELLVHGSSGIVAPRVHAGEQITPEVFDARANQLGRELMSRGVGPGDVVAISMRRSVASVLSTIAVIRTGAAFVTVDPGHPAERRSAMVADSGARVGLTTVGSGAEDIVGDTEWIAVDDSETELRLAGHSPAPIAADELVRPSRVDDMAYLIYTSGSTGTPKAAAISHRGLANMMANQRELLGIGDDSRVLHVASPSFDASVFELTMAFGSAGHLVIADPDTYAGEALERLIIETGVTHVVMTPSALATLETAAVPSLTTVLSVGEACPPELMRRWVSAGKRFFNLYGPTETTIWATADGPFHVSDDITIGSAVPGVGALVLDRGLRPTPPGVVSELYLTGEQLAIGYLGRPGLTAERFVANPYGSGDRMYRTGDRVVRRPDGRLVYHGRDDFQLKVRGLRIELGEVDNALMSHPDVANAVSLGVKGPAGEDVLVAYVTPAEGKSPMPEAVTEHVAALLPRYMVPHTVVVVDSFELTGVGKIDRSKLPPVDFSATKDFVPPRTQLEAIVAEVFAQVLGIERVSVHDGFFELGGNSLSATKVAARLSAALERQVPVKAIFEADDVARLAEYITNSLSGHSSVPLVARQRAEMVPVSAVQRGMWLIARADPESPAYNVALALELRGRLDVDALRAAVGDLLRRHESLRTSYPMINGEPMQVISPPDEIVGLGLEATPVHGSVHDAIAAVTSRGFDITTAPPVRLALLRVDEDEHILVFVAHHISADGASMAPLARDLMTAYASRRDGRPPSWAPLPVQYADFSLWQAERLASAGEDGVTEAERQLGYWVDRLAGVPETIDLPTDRPRPKTPSYVGDQVEFEISDELVRSLESAARANNTTLFMVTHAAFAVLLSRLSGRNDLVIGTPYAGRGEQALDEVVGMFVNSLALRTQVDQGEKFTDLLARVRRDDLADMANTDVAFETIVAKVLSAPSRSHNPLFQVMFAFQNIEFPTLELGDVVVSPVPEGIIPAKVDLQLTLYPPAVGVDNGASGTGMKAQFVYSTDLFDKSTVEAFAQRYLQILSAIVSDPDVVVGDIDIFTVGDSDDAGTQVAAELRLPDLVAAAGERLPDAVAVAHGGSSVQFGQLSDMVRAMTAALPGSDPDSTLTMALMSAVPGLAAGGPEALDDALTELRINATAIIEMSTPAEGNNRT</sequence>
<dbReference type="InterPro" id="IPR042099">
    <property type="entry name" value="ANL_N_sf"/>
</dbReference>
<dbReference type="PANTHER" id="PTHR45527">
    <property type="entry name" value="NONRIBOSOMAL PEPTIDE SYNTHETASE"/>
    <property type="match status" value="1"/>
</dbReference>
<dbReference type="CDD" id="cd17646">
    <property type="entry name" value="A_NRPS_AB3403-like"/>
    <property type="match status" value="1"/>
</dbReference>
<dbReference type="EMBL" id="BAOQ01000050">
    <property type="protein sequence ID" value="GAC86017.1"/>
    <property type="molecule type" value="Genomic_DNA"/>
</dbReference>
<dbReference type="Gene3D" id="2.30.38.10">
    <property type="entry name" value="Luciferase, Domain 3"/>
    <property type="match status" value="1"/>
</dbReference>
<evidence type="ECO:0000256" key="3">
    <source>
        <dbReference type="ARBA" id="ARBA00022553"/>
    </source>
</evidence>
<name>A0ABQ0IR14_9ACTN</name>
<evidence type="ECO:0000256" key="1">
    <source>
        <dbReference type="ARBA" id="ARBA00001957"/>
    </source>
</evidence>
<dbReference type="Gene3D" id="1.10.1200.10">
    <property type="entry name" value="ACP-like"/>
    <property type="match status" value="2"/>
</dbReference>
<comment type="caution">
    <text evidence="5">The sequence shown here is derived from an EMBL/GenBank/DDBJ whole genome shotgun (WGS) entry which is preliminary data.</text>
</comment>
<dbReference type="Gene3D" id="3.30.559.30">
    <property type="entry name" value="Nonribosomal peptide synthetase, condensation domain"/>
    <property type="match status" value="3"/>
</dbReference>
<keyword evidence="6" id="KW-1185">Reference proteome</keyword>
<dbReference type="InterPro" id="IPR036736">
    <property type="entry name" value="ACP-like_sf"/>
</dbReference>
<protein>
    <submittedName>
        <fullName evidence="5">Non-ribosomal peptide synthetase</fullName>
    </submittedName>
</protein>
<dbReference type="PROSITE" id="PS00012">
    <property type="entry name" value="PHOSPHOPANTETHEINE"/>
    <property type="match status" value="2"/>
</dbReference>
<evidence type="ECO:0000259" key="4">
    <source>
        <dbReference type="PROSITE" id="PS50075"/>
    </source>
</evidence>
<comment type="cofactor">
    <cofactor evidence="1">
        <name>pantetheine 4'-phosphate</name>
        <dbReference type="ChEBI" id="CHEBI:47942"/>
    </cofactor>
</comment>
<dbReference type="PANTHER" id="PTHR45527:SF1">
    <property type="entry name" value="FATTY ACID SYNTHASE"/>
    <property type="match status" value="1"/>
</dbReference>
<dbReference type="Pfam" id="PF00668">
    <property type="entry name" value="Condensation"/>
    <property type="match status" value="3"/>
</dbReference>
<evidence type="ECO:0000313" key="5">
    <source>
        <dbReference type="EMBL" id="GAC86017.1"/>
    </source>
</evidence>
<dbReference type="InterPro" id="IPR020845">
    <property type="entry name" value="AMP-binding_CS"/>
</dbReference>
<dbReference type="Pfam" id="PF00550">
    <property type="entry name" value="PP-binding"/>
    <property type="match status" value="2"/>
</dbReference>
<dbReference type="Gene3D" id="3.40.50.12780">
    <property type="entry name" value="N-terminal domain of ligase-like"/>
    <property type="match status" value="1"/>
</dbReference>
<feature type="domain" description="Carrier" evidence="4">
    <location>
        <begin position="973"/>
        <end position="1048"/>
    </location>
</feature>
<dbReference type="Pfam" id="PF00501">
    <property type="entry name" value="AMP-binding"/>
    <property type="match status" value="2"/>
</dbReference>
<dbReference type="RefSeq" id="WP_006902280.1">
    <property type="nucleotide sequence ID" value="NZ_BAOQ01000050.1"/>
</dbReference>
<dbReference type="SUPFAM" id="SSF47336">
    <property type="entry name" value="ACP-like"/>
    <property type="match status" value="2"/>
</dbReference>
<keyword evidence="2" id="KW-0596">Phosphopantetheine</keyword>
<accession>A0ABQ0IR14</accession>
<dbReference type="Gene3D" id="3.30.559.10">
    <property type="entry name" value="Chloramphenicol acetyltransferase-like domain"/>
    <property type="match status" value="3"/>
</dbReference>
<dbReference type="InterPro" id="IPR010071">
    <property type="entry name" value="AA_adenyl_dom"/>
</dbReference>
<dbReference type="Gene3D" id="3.40.50.980">
    <property type="match status" value="2"/>
</dbReference>
<dbReference type="Gene3D" id="3.30.300.30">
    <property type="match status" value="2"/>
</dbReference>
<dbReference type="CDD" id="cd19540">
    <property type="entry name" value="LCL_NRPS-like"/>
    <property type="match status" value="2"/>
</dbReference>
<dbReference type="PROSITE" id="PS00455">
    <property type="entry name" value="AMP_BINDING"/>
    <property type="match status" value="2"/>
</dbReference>
<organism evidence="5 6">
    <name type="scientific">Gordonia paraffinivorans NBRC 108238</name>
    <dbReference type="NCBI Taxonomy" id="1223543"/>
    <lineage>
        <taxon>Bacteria</taxon>
        <taxon>Bacillati</taxon>
        <taxon>Actinomycetota</taxon>
        <taxon>Actinomycetes</taxon>
        <taxon>Mycobacteriales</taxon>
        <taxon>Gordoniaceae</taxon>
        <taxon>Gordonia</taxon>
    </lineage>
</organism>
<dbReference type="InterPro" id="IPR000873">
    <property type="entry name" value="AMP-dep_synth/lig_dom"/>
</dbReference>
<dbReference type="SUPFAM" id="SSF52777">
    <property type="entry name" value="CoA-dependent acyltransferases"/>
    <property type="match status" value="6"/>
</dbReference>
<dbReference type="NCBIfam" id="TIGR01733">
    <property type="entry name" value="AA-adenyl-dom"/>
    <property type="match status" value="2"/>
</dbReference>
<evidence type="ECO:0000313" key="6">
    <source>
        <dbReference type="Proteomes" id="UP000035021"/>
    </source>
</evidence>
<dbReference type="InterPro" id="IPR023213">
    <property type="entry name" value="CAT-like_dom_sf"/>
</dbReference>
<dbReference type="SUPFAM" id="SSF56801">
    <property type="entry name" value="Acetyl-CoA synthetase-like"/>
    <property type="match status" value="2"/>
</dbReference>
<dbReference type="Pfam" id="PF13193">
    <property type="entry name" value="AMP-binding_C"/>
    <property type="match status" value="2"/>
</dbReference>
<dbReference type="InterPro" id="IPR001242">
    <property type="entry name" value="Condensation_dom"/>
</dbReference>
<dbReference type="InterPro" id="IPR020806">
    <property type="entry name" value="PKS_PP-bd"/>
</dbReference>
<gene>
    <name evidence="5" type="ORF">GP2_050_00110</name>
</gene>
<proteinExistence type="predicted"/>
<keyword evidence="3" id="KW-0597">Phosphoprotein</keyword>
<dbReference type="InterPro" id="IPR009081">
    <property type="entry name" value="PP-bd_ACP"/>
</dbReference>
<dbReference type="InterPro" id="IPR025110">
    <property type="entry name" value="AMP-bd_C"/>
</dbReference>
<dbReference type="InterPro" id="IPR006162">
    <property type="entry name" value="Ppantetheine_attach_site"/>
</dbReference>
<dbReference type="SMART" id="SM00823">
    <property type="entry name" value="PKS_PP"/>
    <property type="match status" value="2"/>
</dbReference>
<dbReference type="Proteomes" id="UP000035021">
    <property type="component" value="Unassembled WGS sequence"/>
</dbReference>
<feature type="domain" description="Carrier" evidence="4">
    <location>
        <begin position="2024"/>
        <end position="2099"/>
    </location>
</feature>